<keyword evidence="4" id="KW-1185">Reference proteome</keyword>
<evidence type="ECO:0000313" key="4">
    <source>
        <dbReference type="Proteomes" id="UP000269019"/>
    </source>
</evidence>
<dbReference type="InterPro" id="IPR001460">
    <property type="entry name" value="PCN-bd_Tpept"/>
</dbReference>
<name>A0A3G6J334_9CORY</name>
<dbReference type="InterPro" id="IPR054120">
    <property type="entry name" value="PBPA_dimer"/>
</dbReference>
<dbReference type="AlphaFoldDB" id="A0A3G6J334"/>
<gene>
    <name evidence="3" type="primary">pbpA1</name>
    <name evidence="3" type="ORF">CCHOA_00165</name>
</gene>
<dbReference type="RefSeq" id="WP_123925590.1">
    <property type="nucleotide sequence ID" value="NZ_CP033896.1"/>
</dbReference>
<organism evidence="3 4">
    <name type="scientific">Corynebacterium choanae</name>
    <dbReference type="NCBI Taxonomy" id="1862358"/>
    <lineage>
        <taxon>Bacteria</taxon>
        <taxon>Bacillati</taxon>
        <taxon>Actinomycetota</taxon>
        <taxon>Actinomycetes</taxon>
        <taxon>Mycobacteriales</taxon>
        <taxon>Corynebacteriaceae</taxon>
        <taxon>Corynebacterium</taxon>
    </lineage>
</organism>
<dbReference type="Gene3D" id="3.90.1310.10">
    <property type="entry name" value="Penicillin-binding protein 2a (Domain 2)"/>
    <property type="match status" value="1"/>
</dbReference>
<feature type="domain" description="Penicillin-binding protein transpeptidase" evidence="1">
    <location>
        <begin position="157"/>
        <end position="471"/>
    </location>
</feature>
<reference evidence="3 4" key="1">
    <citation type="submission" date="2018-11" db="EMBL/GenBank/DDBJ databases">
        <authorList>
            <person name="Kleinhagauer T."/>
            <person name="Glaeser S.P."/>
            <person name="Spergser J."/>
            <person name="Ruckert C."/>
            <person name="Kaempfer P."/>
            <person name="Busse H.-J."/>
        </authorList>
    </citation>
    <scope>NUCLEOTIDE SEQUENCE [LARGE SCALE GENOMIC DNA]</scope>
    <source>
        <strain evidence="3 4">200CH</strain>
    </source>
</reference>
<dbReference type="GO" id="GO:0071972">
    <property type="term" value="F:peptidoglycan L,D-transpeptidase activity"/>
    <property type="evidence" value="ECO:0007669"/>
    <property type="project" value="TreeGrafter"/>
</dbReference>
<evidence type="ECO:0000259" key="1">
    <source>
        <dbReference type="Pfam" id="PF00905"/>
    </source>
</evidence>
<dbReference type="InterPro" id="IPR012338">
    <property type="entry name" value="Beta-lactam/transpept-like"/>
</dbReference>
<dbReference type="GO" id="GO:0071555">
    <property type="term" value="P:cell wall organization"/>
    <property type="evidence" value="ECO:0007669"/>
    <property type="project" value="TreeGrafter"/>
</dbReference>
<dbReference type="Gene3D" id="3.40.710.10">
    <property type="entry name" value="DD-peptidase/beta-lactamase superfamily"/>
    <property type="match status" value="1"/>
</dbReference>
<dbReference type="PANTHER" id="PTHR30627">
    <property type="entry name" value="PEPTIDOGLYCAN D,D-TRANSPEPTIDASE"/>
    <property type="match status" value="1"/>
</dbReference>
<dbReference type="EMBL" id="CP033896">
    <property type="protein sequence ID" value="AZA12465.1"/>
    <property type="molecule type" value="Genomic_DNA"/>
</dbReference>
<dbReference type="Pfam" id="PF00905">
    <property type="entry name" value="Transpeptidase"/>
    <property type="match status" value="1"/>
</dbReference>
<dbReference type="OrthoDB" id="9766847at2"/>
<dbReference type="GO" id="GO:0008658">
    <property type="term" value="F:penicillin binding"/>
    <property type="evidence" value="ECO:0007669"/>
    <property type="project" value="InterPro"/>
</dbReference>
<dbReference type="SUPFAM" id="SSF56601">
    <property type="entry name" value="beta-lactamase/transpeptidase-like"/>
    <property type="match status" value="1"/>
</dbReference>
<dbReference type="Proteomes" id="UP000269019">
    <property type="component" value="Chromosome"/>
</dbReference>
<feature type="domain" description="Penicillin binding protein A dimerisation" evidence="2">
    <location>
        <begin position="52"/>
        <end position="134"/>
    </location>
</feature>
<accession>A0A3G6J334</accession>
<evidence type="ECO:0000313" key="3">
    <source>
        <dbReference type="EMBL" id="AZA12465.1"/>
    </source>
</evidence>
<proteinExistence type="predicted"/>
<dbReference type="GO" id="GO:0005886">
    <property type="term" value="C:plasma membrane"/>
    <property type="evidence" value="ECO:0007669"/>
    <property type="project" value="TreeGrafter"/>
</dbReference>
<dbReference type="InterPro" id="IPR050515">
    <property type="entry name" value="Beta-lactam/transpept"/>
</dbReference>
<protein>
    <submittedName>
        <fullName evidence="3">Penicillin-binding protein A</fullName>
    </submittedName>
</protein>
<dbReference type="PANTHER" id="PTHR30627:SF24">
    <property type="entry name" value="PENICILLIN-BINDING PROTEIN 4B"/>
    <property type="match status" value="1"/>
</dbReference>
<sequence length="487" mass="50083">MNRSIRVVAILALLLPLVLIANLTRIQVVDHTELSTDARNKRVTYQLKSTERGMITAGGEVLAKSVPGADGFYRRVYGDDPAVFGPVIGYASDIYGLSGVEQSRNAQLAGTDLAVNISTLTQLFSDGPHRGASVELTLDPATQRTAYQAMTEQGYTGGVVAVRPSTGEILAMVSTPSFSPAPLADNDTAEGYWNELLAQDDAGKPLLNHATQNPLPPGSTFKVITTAAALTAGLINPQSPVTAAPQITLPGTNVTLENYGGSVCAGGGTTTVAVAFAQSCNTAFAEIGANLSAEDFATMAQGFGTTDAYQLAVPTAAGTIGDVHDASVRAQSAIGQHDVTMTVLENAMVAATVANGGVRMAPQLVSRVTGPNLEAIATASPKELATPITKPVADQLTELMRGSEQYSGGRADIASKTGTAEHGANSRESAPHTWYIAFMPDRDVAVAVLVENGGNLGQAATGATVAAPIGRLVLDAAAAAVARKAGQ</sequence>
<dbReference type="KEGG" id="ccho:CCHOA_00165"/>
<dbReference type="Pfam" id="PF21922">
    <property type="entry name" value="PBP_dimer_2"/>
    <property type="match status" value="1"/>
</dbReference>
<evidence type="ECO:0000259" key="2">
    <source>
        <dbReference type="Pfam" id="PF21922"/>
    </source>
</evidence>